<evidence type="ECO:0000313" key="2">
    <source>
        <dbReference type="Proteomes" id="UP000464378"/>
    </source>
</evidence>
<organism evidence="1">
    <name type="scientific">Tuwongella immobilis</name>
    <dbReference type="NCBI Taxonomy" id="692036"/>
    <lineage>
        <taxon>Bacteria</taxon>
        <taxon>Pseudomonadati</taxon>
        <taxon>Planctomycetota</taxon>
        <taxon>Planctomycetia</taxon>
        <taxon>Gemmatales</taxon>
        <taxon>Gemmataceae</taxon>
        <taxon>Tuwongella</taxon>
    </lineage>
</organism>
<dbReference type="KEGG" id="tim:GMBLW1_33810"/>
<protein>
    <submittedName>
        <fullName evidence="1">Uncharacterized protein</fullName>
    </submittedName>
</protein>
<evidence type="ECO:0000313" key="1">
    <source>
        <dbReference type="EMBL" id="VIP00579.1"/>
    </source>
</evidence>
<proteinExistence type="predicted"/>
<sequence>MSLIVRLGSAIYIRELTADSIPIRESTARTSVGSTRPNCPFHKRVIILRRVKAQGATACDCSPPMSRSGPRDEHFSG</sequence>
<reference evidence="1" key="1">
    <citation type="submission" date="2019-04" db="EMBL/GenBank/DDBJ databases">
        <authorList>
            <consortium name="Science for Life Laboratories"/>
        </authorList>
    </citation>
    <scope>NUCLEOTIDE SEQUENCE</scope>
    <source>
        <strain evidence="1">MBLW1</strain>
    </source>
</reference>
<name>A0A6C2YH37_9BACT</name>
<dbReference type="EMBL" id="LR593887">
    <property type="protein sequence ID" value="VTR96576.1"/>
    <property type="molecule type" value="Genomic_DNA"/>
</dbReference>
<dbReference type="AlphaFoldDB" id="A0A6C2YH37"/>
<gene>
    <name evidence="1" type="ORF">GMBLW1_33810</name>
</gene>
<dbReference type="InParanoid" id="A0A6C2YH37"/>
<keyword evidence="2" id="KW-1185">Reference proteome</keyword>
<dbReference type="Proteomes" id="UP000464378">
    <property type="component" value="Chromosome"/>
</dbReference>
<dbReference type="EMBL" id="LR586016">
    <property type="protein sequence ID" value="VIP00579.1"/>
    <property type="molecule type" value="Genomic_DNA"/>
</dbReference>
<accession>A0A6C2YH37</accession>